<dbReference type="AlphaFoldDB" id="A0A6M0CPD2"/>
<dbReference type="InterPro" id="IPR045749">
    <property type="entry name" value="DUF6090"/>
</dbReference>
<keyword evidence="1" id="KW-1133">Transmembrane helix</keyword>
<dbReference type="Pfam" id="PF19578">
    <property type="entry name" value="DUF6090"/>
    <property type="match status" value="1"/>
</dbReference>
<proteinExistence type="predicted"/>
<keyword evidence="3" id="KW-1185">Reference proteome</keyword>
<dbReference type="RefSeq" id="WP_164033476.1">
    <property type="nucleotide sequence ID" value="NZ_JAABOQ010000007.1"/>
</dbReference>
<accession>A0A6M0CPD2</accession>
<dbReference type="Proteomes" id="UP000474296">
    <property type="component" value="Unassembled WGS sequence"/>
</dbReference>
<keyword evidence="1" id="KW-0472">Membrane</keyword>
<sequence>MKKIKWSYAFGEILIVILGISIAFSMNKCAEESRDNKLKKQYIESLISDLDADKKQLTELVGSMQEKLETIQPLLTQLDTNAPEKQKLIRNVMSAAIIHQFIPRKATFNTLVNSGDLKLIEDIELKKDIDNHYTKSYTQFQNANFRVENINKEYLADYFIYNDFATLKIESGKQFTFKDENLLKGIFNSTFYAVKYKILRAQESIKSCKNLIEKLKEELE</sequence>
<gene>
    <name evidence="2" type="ORF">GWK10_16360</name>
</gene>
<comment type="caution">
    <text evidence="2">The sequence shown here is derived from an EMBL/GenBank/DDBJ whole genome shotgun (WGS) entry which is preliminary data.</text>
</comment>
<dbReference type="EMBL" id="JAABOQ010000007">
    <property type="protein sequence ID" value="NER18793.1"/>
    <property type="molecule type" value="Genomic_DNA"/>
</dbReference>
<evidence type="ECO:0000313" key="3">
    <source>
        <dbReference type="Proteomes" id="UP000474296"/>
    </source>
</evidence>
<name>A0A6M0CPD2_9FLAO</name>
<feature type="transmembrane region" description="Helical" evidence="1">
    <location>
        <begin position="7"/>
        <end position="26"/>
    </location>
</feature>
<organism evidence="2 3">
    <name type="scientific">Spongiivirga citrea</name>
    <dbReference type="NCBI Taxonomy" id="1481457"/>
    <lineage>
        <taxon>Bacteria</taxon>
        <taxon>Pseudomonadati</taxon>
        <taxon>Bacteroidota</taxon>
        <taxon>Flavobacteriia</taxon>
        <taxon>Flavobacteriales</taxon>
        <taxon>Flavobacteriaceae</taxon>
        <taxon>Spongiivirga</taxon>
    </lineage>
</organism>
<evidence type="ECO:0000313" key="2">
    <source>
        <dbReference type="EMBL" id="NER18793.1"/>
    </source>
</evidence>
<keyword evidence="1" id="KW-0812">Transmembrane</keyword>
<protein>
    <submittedName>
        <fullName evidence="2">Uncharacterized protein</fullName>
    </submittedName>
</protein>
<evidence type="ECO:0000256" key="1">
    <source>
        <dbReference type="SAM" id="Phobius"/>
    </source>
</evidence>
<reference evidence="2 3" key="1">
    <citation type="submission" date="2020-01" db="EMBL/GenBank/DDBJ databases">
        <title>Spongiivirga citrea KCTC 32990T.</title>
        <authorList>
            <person name="Wang G."/>
        </authorList>
    </citation>
    <scope>NUCLEOTIDE SEQUENCE [LARGE SCALE GENOMIC DNA]</scope>
    <source>
        <strain evidence="2 3">KCTC 32990</strain>
    </source>
</reference>